<dbReference type="GeneID" id="69569404"/>
<organism evidence="1 2">
    <name type="scientific">Enterococcus avium</name>
    <name type="common">Streptococcus avium</name>
    <dbReference type="NCBI Taxonomy" id="33945"/>
    <lineage>
        <taxon>Bacteria</taxon>
        <taxon>Bacillati</taxon>
        <taxon>Bacillota</taxon>
        <taxon>Bacilli</taxon>
        <taxon>Lactobacillales</taxon>
        <taxon>Enterococcaceae</taxon>
        <taxon>Enterococcus</taxon>
    </lineage>
</organism>
<evidence type="ECO:0000313" key="2">
    <source>
        <dbReference type="Proteomes" id="UP000316316"/>
    </source>
</evidence>
<sequence>MNAEETYQAERIKSEADHHTPTAAAMISHILANLFIHRVKLRQAEYYLKGSVRGFAEPRLRTMIVEEDQLFDELSRLVLDEGELIPTTLEEFTSYAMIKESGQLKYEAADYILNELVTDLSTQNLFITRGIALAEKEEKFGLAEYLKKLYTWIKHQVLLWQRYLGNDVHEEFEEDDDE</sequence>
<dbReference type="InterPro" id="IPR012347">
    <property type="entry name" value="Ferritin-like"/>
</dbReference>
<dbReference type="InterPro" id="IPR009078">
    <property type="entry name" value="Ferritin-like_SF"/>
</dbReference>
<comment type="caution">
    <text evidence="1">The sequence shown here is derived from an EMBL/GenBank/DDBJ whole genome shotgun (WGS) entry which is preliminary data.</text>
</comment>
<dbReference type="SUPFAM" id="SSF47240">
    <property type="entry name" value="Ferritin-like"/>
    <property type="match status" value="1"/>
</dbReference>
<reference evidence="1 2" key="1">
    <citation type="submission" date="2017-10" db="EMBL/GenBank/DDBJ databases">
        <title>FDA dAtabase for Regulatory Grade micrObial Sequences (FDA-ARGOS): Supporting development and validation of Infectious Disease Dx tests.</title>
        <authorList>
            <person name="Campos J."/>
            <person name="Goldberg B."/>
            <person name="Tallon L.J."/>
            <person name="Sadzewicz L."/>
            <person name="Sengamalay N."/>
            <person name="Ott S."/>
            <person name="Godinez A."/>
            <person name="Nagaraj S."/>
            <person name="Vyas G."/>
            <person name="Aluvathingal J."/>
            <person name="Nadendla S."/>
            <person name="Geyer C."/>
            <person name="Nandy P."/>
            <person name="Hobson J."/>
            <person name="Sichtig H."/>
        </authorList>
    </citation>
    <scope>NUCLEOTIDE SEQUENCE [LARGE SCALE GENOMIC DNA]</scope>
    <source>
        <strain evidence="1 2">FDAARGOS_185</strain>
    </source>
</reference>
<dbReference type="GO" id="GO:0003677">
    <property type="term" value="F:DNA binding"/>
    <property type="evidence" value="ECO:0007669"/>
    <property type="project" value="UniProtKB-KW"/>
</dbReference>
<dbReference type="RefSeq" id="WP_049221936.1">
    <property type="nucleotide sequence ID" value="NZ_CABGUH010000006.1"/>
</dbReference>
<dbReference type="Gene3D" id="1.20.1260.10">
    <property type="match status" value="1"/>
</dbReference>
<name>A0A2N8PZW9_ENTAV</name>
<dbReference type="EMBL" id="PDXQ01000001">
    <property type="protein sequence ID" value="TRZ35414.1"/>
    <property type="molecule type" value="Genomic_DNA"/>
</dbReference>
<proteinExistence type="predicted"/>
<dbReference type="AlphaFoldDB" id="A0A2N8PZW9"/>
<keyword evidence="1" id="KW-0238">DNA-binding</keyword>
<protein>
    <submittedName>
        <fullName evidence="1">DNA-binding protein</fullName>
    </submittedName>
</protein>
<evidence type="ECO:0000313" key="1">
    <source>
        <dbReference type="EMBL" id="TRZ35414.1"/>
    </source>
</evidence>
<dbReference type="Proteomes" id="UP000316316">
    <property type="component" value="Unassembled WGS sequence"/>
</dbReference>
<gene>
    <name evidence="1" type="ORF">AUF17_15560</name>
</gene>
<accession>A0A2N8PZW9</accession>